<keyword evidence="9" id="KW-0496">Mitochondrion</keyword>
<proteinExistence type="inferred from homology"/>
<dbReference type="InterPro" id="IPR003593">
    <property type="entry name" value="AAA+_ATPase"/>
</dbReference>
<dbReference type="SMART" id="SM01024">
    <property type="entry name" value="BCS1_N"/>
    <property type="match status" value="1"/>
</dbReference>
<evidence type="ECO:0000313" key="16">
    <source>
        <dbReference type="Proteomes" id="UP000510686"/>
    </source>
</evidence>
<feature type="domain" description="AAA+ ATPase" evidence="13">
    <location>
        <begin position="251"/>
        <end position="379"/>
    </location>
</feature>
<dbReference type="PROSITE" id="PS00674">
    <property type="entry name" value="AAA"/>
    <property type="match status" value="1"/>
</dbReference>
<keyword evidence="5" id="KW-0999">Mitochondrion inner membrane</keyword>
<dbReference type="AlphaFoldDB" id="A0A7D5Z393"/>
<evidence type="ECO:0000256" key="8">
    <source>
        <dbReference type="ARBA" id="ARBA00022989"/>
    </source>
</evidence>
<dbReference type="InterPro" id="IPR014851">
    <property type="entry name" value="BCS1_N"/>
</dbReference>
<dbReference type="EMBL" id="CP058933">
    <property type="protein sequence ID" value="QLI67566.1"/>
    <property type="molecule type" value="Genomic_DNA"/>
</dbReference>
<dbReference type="SUPFAM" id="SSF52540">
    <property type="entry name" value="P-loop containing nucleoside triphosphate hydrolases"/>
    <property type="match status" value="1"/>
</dbReference>
<accession>A0A7D5Z393</accession>
<evidence type="ECO:0000313" key="15">
    <source>
        <dbReference type="EMBL" id="QLI67566.1"/>
    </source>
</evidence>
<evidence type="ECO:0000256" key="11">
    <source>
        <dbReference type="ARBA" id="ARBA00048778"/>
    </source>
</evidence>
<evidence type="ECO:0000256" key="2">
    <source>
        <dbReference type="ARBA" id="ARBA00007448"/>
    </source>
</evidence>
<gene>
    <name evidence="15" type="ORF">G6M90_00g030610</name>
</gene>
<dbReference type="GO" id="GO:0016887">
    <property type="term" value="F:ATP hydrolysis activity"/>
    <property type="evidence" value="ECO:0007669"/>
    <property type="project" value="InterPro"/>
</dbReference>
<evidence type="ECO:0000256" key="3">
    <source>
        <dbReference type="ARBA" id="ARBA00022692"/>
    </source>
</evidence>
<name>A0A7D5Z393_9HYPO</name>
<organism evidence="15 16">
    <name type="scientific">Metarhizium brunneum</name>
    <dbReference type="NCBI Taxonomy" id="500148"/>
    <lineage>
        <taxon>Eukaryota</taxon>
        <taxon>Fungi</taxon>
        <taxon>Dikarya</taxon>
        <taxon>Ascomycota</taxon>
        <taxon>Pezizomycotina</taxon>
        <taxon>Sordariomycetes</taxon>
        <taxon>Hypocreomycetidae</taxon>
        <taxon>Hypocreales</taxon>
        <taxon>Clavicipitaceae</taxon>
        <taxon>Metarhizium</taxon>
    </lineage>
</organism>
<dbReference type="InterPro" id="IPR057495">
    <property type="entry name" value="AAA_lid_BCS1"/>
</dbReference>
<dbReference type="Pfam" id="PF08740">
    <property type="entry name" value="BCS1_N"/>
    <property type="match status" value="1"/>
</dbReference>
<keyword evidence="3" id="KW-0812">Transmembrane</keyword>
<evidence type="ECO:0000256" key="5">
    <source>
        <dbReference type="ARBA" id="ARBA00022792"/>
    </source>
</evidence>
<comment type="similarity">
    <text evidence="2">Belongs to the AAA ATPase family. BCS1 subfamily.</text>
</comment>
<feature type="domain" description="BCS1 N-terminal" evidence="14">
    <location>
        <begin position="52"/>
        <end position="218"/>
    </location>
</feature>
<dbReference type="InterPro" id="IPR003960">
    <property type="entry name" value="ATPase_AAA_CS"/>
</dbReference>
<dbReference type="InterPro" id="IPR050747">
    <property type="entry name" value="Mitochondrial_chaperone_BCS1"/>
</dbReference>
<evidence type="ECO:0000256" key="10">
    <source>
        <dbReference type="ARBA" id="ARBA00023136"/>
    </source>
</evidence>
<keyword evidence="8" id="KW-1133">Transmembrane helix</keyword>
<dbReference type="Pfam" id="PF00004">
    <property type="entry name" value="AAA"/>
    <property type="match status" value="1"/>
</dbReference>
<evidence type="ECO:0000256" key="9">
    <source>
        <dbReference type="ARBA" id="ARBA00023128"/>
    </source>
</evidence>
<dbReference type="InterPro" id="IPR003959">
    <property type="entry name" value="ATPase_AAA_core"/>
</dbReference>
<evidence type="ECO:0000259" key="13">
    <source>
        <dbReference type="SMART" id="SM00382"/>
    </source>
</evidence>
<dbReference type="GO" id="GO:0005524">
    <property type="term" value="F:ATP binding"/>
    <property type="evidence" value="ECO:0007669"/>
    <property type="project" value="UniProtKB-KW"/>
</dbReference>
<dbReference type="PRINTS" id="PR00830">
    <property type="entry name" value="ENDOLAPTASE"/>
</dbReference>
<comment type="subcellular location">
    <subcellularLocation>
        <location evidence="1">Mitochondrion inner membrane</location>
        <topology evidence="1">Single-pass membrane protein</topology>
    </subcellularLocation>
</comment>
<keyword evidence="4" id="KW-0547">Nucleotide-binding</keyword>
<evidence type="ECO:0000256" key="4">
    <source>
        <dbReference type="ARBA" id="ARBA00022741"/>
    </source>
</evidence>
<dbReference type="Proteomes" id="UP000510686">
    <property type="component" value="Chromosome 2"/>
</dbReference>
<dbReference type="RefSeq" id="XP_014539478.1">
    <property type="nucleotide sequence ID" value="XM_014683992.1"/>
</dbReference>
<evidence type="ECO:0000256" key="7">
    <source>
        <dbReference type="ARBA" id="ARBA00022840"/>
    </source>
</evidence>
<sequence length="819" mass="90942">MSNFANRSFPWTRKVQSSSESLRLMDILRPDFPLLWFSQFLSWGLNSYASLMCVFGLVAFLKTYYDKLQSLINHYFTVTLHVKATDESFDMLMAWVSSREVDNAARSIIARVGGKSRGGVEAGDKKPISFSPWIGSFSFPFKCQTLAFEMQTVDRGLHKEEVITISCPGRSVQVLKEFIGECRHEYLEQIGGKITIFKNSGDYWKRISTKEKRPLDTVIISSSLKQELVDDLKNFLNQETRHWYIQRSIPYRRGYLLHGPPGTGKSSLGSAVAGEFNLDIYIVNAPSVDDRTLEELFNSLPERCVVLLEDIDAIGTDRQGSDKKAKKALSLSGLLNTLDGVASQEGRVLIMTTNHIKNLDEALIRPGRIDMKLEIPLADSDVTKDLFSFVFKPDKRHDAIDDEVILELRRLAGDFAKKVPELKFSTAQIMSYLLKHKNSAEDALKEASNWFGVAPREKQVKDGEGKCKDSIESPQHSDDGFWMKSGNKEKPAENRLKRTKKFPDLKLLIPDSPPPSLCASTPPLSAVGESVVRRTSASPDAGAGNEPDLVVQDHCSKTGCDHNARVWDTDTEFPLDHGDRKMTADDRRDLGIQGWRKEKQSYDKASTPDIGDRWLETQPQHGNRAFHPVGELEKAIIVTTSIEQTTSPSTGSMATNKVQTDIIAMRPTTLHDNSSALPSLDLGTPDLLFGSHPFDAVEDAPGQINESTLLFELLTAPTTRRNEHLVGDSDKNRELNISSAIKGVQKIVPGDIFPGMSLEWRMPDAADGSQGTGLAIYLNPSSCNNADETGWVKVVSNVHSMEIEGLGQEAGRPVDAPEA</sequence>
<dbReference type="GeneID" id="26247752"/>
<dbReference type="PANTHER" id="PTHR23070">
    <property type="entry name" value="BCS1 AAA-TYPE ATPASE"/>
    <property type="match status" value="1"/>
</dbReference>
<dbReference type="InterPro" id="IPR027417">
    <property type="entry name" value="P-loop_NTPase"/>
</dbReference>
<dbReference type="Pfam" id="PF25426">
    <property type="entry name" value="AAA_lid_BCS1"/>
    <property type="match status" value="1"/>
</dbReference>
<evidence type="ECO:0000256" key="6">
    <source>
        <dbReference type="ARBA" id="ARBA00022801"/>
    </source>
</evidence>
<evidence type="ECO:0000256" key="12">
    <source>
        <dbReference type="SAM" id="MobiDB-lite"/>
    </source>
</evidence>
<keyword evidence="16" id="KW-1185">Reference proteome</keyword>
<evidence type="ECO:0000259" key="14">
    <source>
        <dbReference type="SMART" id="SM01024"/>
    </source>
</evidence>
<dbReference type="SMART" id="SM00382">
    <property type="entry name" value="AAA"/>
    <property type="match status" value="1"/>
</dbReference>
<comment type="catalytic activity">
    <reaction evidence="11">
        <text>ATP + H2O = ADP + phosphate + H(+)</text>
        <dbReference type="Rhea" id="RHEA:13065"/>
        <dbReference type="ChEBI" id="CHEBI:15377"/>
        <dbReference type="ChEBI" id="CHEBI:15378"/>
        <dbReference type="ChEBI" id="CHEBI:30616"/>
        <dbReference type="ChEBI" id="CHEBI:43474"/>
        <dbReference type="ChEBI" id="CHEBI:456216"/>
    </reaction>
    <physiologicalReaction direction="left-to-right" evidence="11">
        <dbReference type="Rhea" id="RHEA:13066"/>
    </physiologicalReaction>
</comment>
<keyword evidence="7" id="KW-0067">ATP-binding</keyword>
<dbReference type="Gene3D" id="3.40.50.300">
    <property type="entry name" value="P-loop containing nucleotide triphosphate hydrolases"/>
    <property type="match status" value="1"/>
</dbReference>
<dbReference type="OrthoDB" id="10251412at2759"/>
<evidence type="ECO:0000256" key="1">
    <source>
        <dbReference type="ARBA" id="ARBA00004434"/>
    </source>
</evidence>
<dbReference type="GO" id="GO:0005743">
    <property type="term" value="C:mitochondrial inner membrane"/>
    <property type="evidence" value="ECO:0007669"/>
    <property type="project" value="UniProtKB-SubCell"/>
</dbReference>
<dbReference type="KEGG" id="mbrn:26247752"/>
<reference evidence="15 16" key="1">
    <citation type="submission" date="2020-07" db="EMBL/GenBank/DDBJ databases">
        <title>Telomere length de novo assembly of all 7 chromosomes of the fungus, Metarhizium brunneum, using a novel assembly pipeline.</title>
        <authorList>
            <person name="Saud z."/>
            <person name="Kortsinoglou A."/>
            <person name="Kouvelis V.N."/>
            <person name="Butt T.M."/>
        </authorList>
    </citation>
    <scope>NUCLEOTIDE SEQUENCE [LARGE SCALE GENOMIC DNA]</scope>
    <source>
        <strain evidence="15 16">4556</strain>
    </source>
</reference>
<feature type="region of interest" description="Disordered" evidence="12">
    <location>
        <begin position="461"/>
        <end position="492"/>
    </location>
</feature>
<keyword evidence="10" id="KW-0472">Membrane</keyword>
<evidence type="ECO:0008006" key="17">
    <source>
        <dbReference type="Google" id="ProtNLM"/>
    </source>
</evidence>
<protein>
    <recommendedName>
        <fullName evidence="17">Mitochondrial chaperone BCS1-B</fullName>
    </recommendedName>
</protein>
<keyword evidence="6" id="KW-0378">Hydrolase</keyword>